<name>A0ACB7ZGW1_9ERIC</name>
<evidence type="ECO:0000313" key="2">
    <source>
        <dbReference type="Proteomes" id="UP000828048"/>
    </source>
</evidence>
<comment type="caution">
    <text evidence="1">The sequence shown here is derived from an EMBL/GenBank/DDBJ whole genome shotgun (WGS) entry which is preliminary data.</text>
</comment>
<keyword evidence="2" id="KW-1185">Reference proteome</keyword>
<dbReference type="Proteomes" id="UP000828048">
    <property type="component" value="Chromosome 9"/>
</dbReference>
<gene>
    <name evidence="1" type="ORF">Vadar_003497</name>
</gene>
<organism evidence="1 2">
    <name type="scientific">Vaccinium darrowii</name>
    <dbReference type="NCBI Taxonomy" id="229202"/>
    <lineage>
        <taxon>Eukaryota</taxon>
        <taxon>Viridiplantae</taxon>
        <taxon>Streptophyta</taxon>
        <taxon>Embryophyta</taxon>
        <taxon>Tracheophyta</taxon>
        <taxon>Spermatophyta</taxon>
        <taxon>Magnoliopsida</taxon>
        <taxon>eudicotyledons</taxon>
        <taxon>Gunneridae</taxon>
        <taxon>Pentapetalae</taxon>
        <taxon>asterids</taxon>
        <taxon>Ericales</taxon>
        <taxon>Ericaceae</taxon>
        <taxon>Vaccinioideae</taxon>
        <taxon>Vaccinieae</taxon>
        <taxon>Vaccinium</taxon>
    </lineage>
</organism>
<reference evidence="1 2" key="1">
    <citation type="journal article" date="2021" name="Hortic Res">
        <title>High-quality reference genome and annotation aids understanding of berry development for evergreen blueberry (Vaccinium darrowii).</title>
        <authorList>
            <person name="Yu J."/>
            <person name="Hulse-Kemp A.M."/>
            <person name="Babiker E."/>
            <person name="Staton M."/>
        </authorList>
    </citation>
    <scope>NUCLEOTIDE SEQUENCE [LARGE SCALE GENOMIC DNA]</scope>
    <source>
        <strain evidence="2">cv. NJ 8807/NJ 8810</strain>
        <tissue evidence="1">Young leaf</tissue>
    </source>
</reference>
<accession>A0ACB7ZGW1</accession>
<dbReference type="EMBL" id="CM037159">
    <property type="protein sequence ID" value="KAH7865201.1"/>
    <property type="molecule type" value="Genomic_DNA"/>
</dbReference>
<sequence>MMNNDEVIVEDANSTSHGNGPENNQGALNLEVLKGIQDTQKVLVTALENLTNAVLAVIPTRPAPTLPQLNQALAQNGEINPPAQNLNPPVQNLRSLKRFLGKVSYLRRFIPALAEITTPFSDLLKGKAAFAWKDEHQRAFERVKAALTSPLTMVAPQLGKPKKDKAIDFRV</sequence>
<evidence type="ECO:0000313" key="1">
    <source>
        <dbReference type="EMBL" id="KAH7865201.1"/>
    </source>
</evidence>
<proteinExistence type="predicted"/>
<protein>
    <submittedName>
        <fullName evidence="1">Uncharacterized protein</fullName>
    </submittedName>
</protein>